<proteinExistence type="predicted"/>
<dbReference type="GO" id="GO:0003700">
    <property type="term" value="F:DNA-binding transcription factor activity"/>
    <property type="evidence" value="ECO:0007669"/>
    <property type="project" value="InterPro"/>
</dbReference>
<dbReference type="SUPFAM" id="SSF46785">
    <property type="entry name" value="Winged helix' DNA-binding domain"/>
    <property type="match status" value="1"/>
</dbReference>
<dbReference type="Proteomes" id="UP000663792">
    <property type="component" value="Unassembled WGS sequence"/>
</dbReference>
<dbReference type="PANTHER" id="PTHR43132">
    <property type="entry name" value="ARSENICAL RESISTANCE OPERON REPRESSOR ARSR-RELATED"/>
    <property type="match status" value="1"/>
</dbReference>
<feature type="region of interest" description="Disordered" evidence="4">
    <location>
        <begin position="1"/>
        <end position="20"/>
    </location>
</feature>
<keyword evidence="7" id="KW-1185">Reference proteome</keyword>
<gene>
    <name evidence="6" type="ORF">JL106_15740</name>
</gene>
<accession>A0A938YA70</accession>
<evidence type="ECO:0000256" key="2">
    <source>
        <dbReference type="ARBA" id="ARBA00023125"/>
    </source>
</evidence>
<dbReference type="InterPro" id="IPR036390">
    <property type="entry name" value="WH_DNA-bd_sf"/>
</dbReference>
<keyword evidence="3" id="KW-0804">Transcription</keyword>
<dbReference type="Pfam" id="PF13412">
    <property type="entry name" value="HTH_24"/>
    <property type="match status" value="1"/>
</dbReference>
<reference evidence="6" key="1">
    <citation type="submission" date="2021-01" db="EMBL/GenBank/DDBJ databases">
        <title>YIM 132084 draft genome.</title>
        <authorList>
            <person name="An D."/>
        </authorList>
    </citation>
    <scope>NUCLEOTIDE SEQUENCE</scope>
    <source>
        <strain evidence="6">YIM 132084</strain>
    </source>
</reference>
<dbReference type="PROSITE" id="PS50987">
    <property type="entry name" value="HTH_ARSR_2"/>
    <property type="match status" value="1"/>
</dbReference>
<evidence type="ECO:0000259" key="5">
    <source>
        <dbReference type="PROSITE" id="PS50987"/>
    </source>
</evidence>
<dbReference type="InterPro" id="IPR036388">
    <property type="entry name" value="WH-like_DNA-bd_sf"/>
</dbReference>
<dbReference type="InterPro" id="IPR001845">
    <property type="entry name" value="HTH_ArsR_DNA-bd_dom"/>
</dbReference>
<dbReference type="NCBIfam" id="NF033788">
    <property type="entry name" value="HTH_metalloreg"/>
    <property type="match status" value="1"/>
</dbReference>
<feature type="domain" description="HTH arsR-type" evidence="5">
    <location>
        <begin position="15"/>
        <end position="110"/>
    </location>
</feature>
<dbReference type="RefSeq" id="WP_205261677.1">
    <property type="nucleotide sequence ID" value="NZ_JAERWK010000020.1"/>
</dbReference>
<organism evidence="6 7">
    <name type="scientific">Nakamurella leprariae</name>
    <dbReference type="NCBI Taxonomy" id="2803911"/>
    <lineage>
        <taxon>Bacteria</taxon>
        <taxon>Bacillati</taxon>
        <taxon>Actinomycetota</taxon>
        <taxon>Actinomycetes</taxon>
        <taxon>Nakamurellales</taxon>
        <taxon>Nakamurellaceae</taxon>
        <taxon>Nakamurella</taxon>
    </lineage>
</organism>
<protein>
    <submittedName>
        <fullName evidence="6">Helix-turn-helix transcriptional regulator</fullName>
    </submittedName>
</protein>
<dbReference type="GO" id="GO:0003677">
    <property type="term" value="F:DNA binding"/>
    <property type="evidence" value="ECO:0007669"/>
    <property type="project" value="UniProtKB-KW"/>
</dbReference>
<dbReference type="InterPro" id="IPR051011">
    <property type="entry name" value="Metal_resp_trans_reg"/>
</dbReference>
<evidence type="ECO:0000256" key="1">
    <source>
        <dbReference type="ARBA" id="ARBA00023015"/>
    </source>
</evidence>
<dbReference type="PRINTS" id="PR00778">
    <property type="entry name" value="HTHARSR"/>
</dbReference>
<dbReference type="EMBL" id="JAERWK010000020">
    <property type="protein sequence ID" value="MBM9468735.1"/>
    <property type="molecule type" value="Genomic_DNA"/>
</dbReference>
<dbReference type="Gene3D" id="1.10.10.10">
    <property type="entry name" value="Winged helix-like DNA-binding domain superfamily/Winged helix DNA-binding domain"/>
    <property type="match status" value="1"/>
</dbReference>
<dbReference type="SMART" id="SM00418">
    <property type="entry name" value="HTH_ARSR"/>
    <property type="match status" value="1"/>
</dbReference>
<evidence type="ECO:0000313" key="6">
    <source>
        <dbReference type="EMBL" id="MBM9468735.1"/>
    </source>
</evidence>
<name>A0A938YA70_9ACTN</name>
<evidence type="ECO:0000256" key="4">
    <source>
        <dbReference type="SAM" id="MobiDB-lite"/>
    </source>
</evidence>
<keyword evidence="1" id="KW-0805">Transcription regulation</keyword>
<evidence type="ECO:0000256" key="3">
    <source>
        <dbReference type="ARBA" id="ARBA00023163"/>
    </source>
</evidence>
<sequence length="112" mass="12124">MEQGTPADPEPVGTSRPDQVERWADAFRTMADINRLKILLAVHHSPGINVTDLAATVGMSANATSHALRALRDQGIIRTERAGRERRCRLVDEQVHGLLHGVGATHAEQATG</sequence>
<dbReference type="InterPro" id="IPR011991">
    <property type="entry name" value="ArsR-like_HTH"/>
</dbReference>
<dbReference type="AlphaFoldDB" id="A0A938YA70"/>
<dbReference type="CDD" id="cd00090">
    <property type="entry name" value="HTH_ARSR"/>
    <property type="match status" value="1"/>
</dbReference>
<keyword evidence="2" id="KW-0238">DNA-binding</keyword>
<comment type="caution">
    <text evidence="6">The sequence shown here is derived from an EMBL/GenBank/DDBJ whole genome shotgun (WGS) entry which is preliminary data.</text>
</comment>
<dbReference type="PANTHER" id="PTHR43132:SF6">
    <property type="entry name" value="HTH-TYPE TRANSCRIPTIONAL REPRESSOR CZRA"/>
    <property type="match status" value="1"/>
</dbReference>
<evidence type="ECO:0000313" key="7">
    <source>
        <dbReference type="Proteomes" id="UP000663792"/>
    </source>
</evidence>